<dbReference type="PANTHER" id="PTHR38248">
    <property type="entry name" value="FUNK1 6"/>
    <property type="match status" value="1"/>
</dbReference>
<evidence type="ECO:0000256" key="1">
    <source>
        <dbReference type="SAM" id="MobiDB-lite"/>
    </source>
</evidence>
<feature type="compositionally biased region" description="Basic and acidic residues" evidence="1">
    <location>
        <begin position="252"/>
        <end position="264"/>
    </location>
</feature>
<dbReference type="PANTHER" id="PTHR38248:SF2">
    <property type="entry name" value="FUNK1 11"/>
    <property type="match status" value="1"/>
</dbReference>
<feature type="region of interest" description="Disordered" evidence="1">
    <location>
        <begin position="252"/>
        <end position="273"/>
    </location>
</feature>
<proteinExistence type="predicted"/>
<feature type="region of interest" description="Disordered" evidence="1">
    <location>
        <begin position="1"/>
        <end position="25"/>
    </location>
</feature>
<sequence length="273" mass="31674">MSSQTHSHSSRVLVDKPSESADSDQDMMSPIYEKLQEKSIPYIIHSETKVLRYVGRPLNRFDTTWELVNALKDGMEAHRRAYYKLKMLHRDVSVGNILLDKDGNGILIDWDTDYNPRHCERKGTWQFMSATMLLGTSHRQMRADDLESFFYVLCWLTLNYTSHGIAPNEVEKLMKLGFDLHLIEGGRWGSGGDIKKMGIIARDMKRTGLSPGPLQQLVCEFEDLVAVRYDFPPTEEDREYFEDAKIKVLEDPSKLTDKRAERNSTHQHRHQRQ</sequence>
<protein>
    <recommendedName>
        <fullName evidence="2">Fungal-type protein kinase domain-containing protein</fullName>
    </recommendedName>
</protein>
<dbReference type="InterPro" id="IPR040976">
    <property type="entry name" value="Pkinase_fungal"/>
</dbReference>
<gene>
    <name evidence="3" type="ORF">VNI00_012140</name>
</gene>
<dbReference type="Pfam" id="PF17667">
    <property type="entry name" value="Pkinase_fungal"/>
    <property type="match status" value="1"/>
</dbReference>
<accession>A0AAW0C6Z3</accession>
<dbReference type="SUPFAM" id="SSF56112">
    <property type="entry name" value="Protein kinase-like (PK-like)"/>
    <property type="match status" value="1"/>
</dbReference>
<comment type="caution">
    <text evidence="3">The sequence shown here is derived from an EMBL/GenBank/DDBJ whole genome shotgun (WGS) entry which is preliminary data.</text>
</comment>
<reference evidence="3 4" key="1">
    <citation type="submission" date="2024-01" db="EMBL/GenBank/DDBJ databases">
        <title>A draft genome for a cacao thread blight-causing isolate of Paramarasmius palmivorus.</title>
        <authorList>
            <person name="Baruah I.K."/>
            <person name="Bukari Y."/>
            <person name="Amoako-Attah I."/>
            <person name="Meinhardt L.W."/>
            <person name="Bailey B.A."/>
            <person name="Cohen S.P."/>
        </authorList>
    </citation>
    <scope>NUCLEOTIDE SEQUENCE [LARGE SCALE GENOMIC DNA]</scope>
    <source>
        <strain evidence="3 4">GH-12</strain>
    </source>
</reference>
<name>A0AAW0C6Z3_9AGAR</name>
<feature type="domain" description="Fungal-type protein kinase" evidence="2">
    <location>
        <begin position="40"/>
        <end position="156"/>
    </location>
</feature>
<dbReference type="InterPro" id="IPR011009">
    <property type="entry name" value="Kinase-like_dom_sf"/>
</dbReference>
<keyword evidence="4" id="KW-1185">Reference proteome</keyword>
<evidence type="ECO:0000313" key="4">
    <source>
        <dbReference type="Proteomes" id="UP001383192"/>
    </source>
</evidence>
<evidence type="ECO:0000313" key="3">
    <source>
        <dbReference type="EMBL" id="KAK7034733.1"/>
    </source>
</evidence>
<dbReference type="Proteomes" id="UP001383192">
    <property type="component" value="Unassembled WGS sequence"/>
</dbReference>
<dbReference type="EMBL" id="JAYKXP010000055">
    <property type="protein sequence ID" value="KAK7034733.1"/>
    <property type="molecule type" value="Genomic_DNA"/>
</dbReference>
<dbReference type="AlphaFoldDB" id="A0AAW0C6Z3"/>
<organism evidence="3 4">
    <name type="scientific">Paramarasmius palmivorus</name>
    <dbReference type="NCBI Taxonomy" id="297713"/>
    <lineage>
        <taxon>Eukaryota</taxon>
        <taxon>Fungi</taxon>
        <taxon>Dikarya</taxon>
        <taxon>Basidiomycota</taxon>
        <taxon>Agaricomycotina</taxon>
        <taxon>Agaricomycetes</taxon>
        <taxon>Agaricomycetidae</taxon>
        <taxon>Agaricales</taxon>
        <taxon>Marasmiineae</taxon>
        <taxon>Marasmiaceae</taxon>
        <taxon>Paramarasmius</taxon>
    </lineage>
</organism>
<evidence type="ECO:0000259" key="2">
    <source>
        <dbReference type="Pfam" id="PF17667"/>
    </source>
</evidence>
<dbReference type="Gene3D" id="1.10.510.10">
    <property type="entry name" value="Transferase(Phosphotransferase) domain 1"/>
    <property type="match status" value="1"/>
</dbReference>